<evidence type="ECO:0000256" key="1">
    <source>
        <dbReference type="PROSITE-ProRule" id="PRU00339"/>
    </source>
</evidence>
<dbReference type="PANTHER" id="PTHR10098">
    <property type="entry name" value="RAPSYN-RELATED"/>
    <property type="match status" value="1"/>
</dbReference>
<dbReference type="EMBL" id="QLOE01000015">
    <property type="protein sequence ID" value="RAO78476.1"/>
    <property type="molecule type" value="Genomic_DNA"/>
</dbReference>
<dbReference type="Gene3D" id="1.25.40.10">
    <property type="entry name" value="Tetratricopeptide repeat domain"/>
    <property type="match status" value="2"/>
</dbReference>
<accession>A0A328PFS5</accession>
<keyword evidence="1" id="KW-0802">TPR repeat</keyword>
<protein>
    <recommendedName>
        <fullName evidence="4">Tetratricopeptide repeat protein</fullName>
    </recommendedName>
</protein>
<evidence type="ECO:0000313" key="3">
    <source>
        <dbReference type="Proteomes" id="UP000249782"/>
    </source>
</evidence>
<feature type="repeat" description="TPR" evidence="1">
    <location>
        <begin position="36"/>
        <end position="69"/>
    </location>
</feature>
<dbReference type="InterPro" id="IPR019734">
    <property type="entry name" value="TPR_rpt"/>
</dbReference>
<dbReference type="AlphaFoldDB" id="A0A328PFS5"/>
<dbReference type="RefSeq" id="WP_112094539.1">
    <property type="nucleotide sequence ID" value="NZ_QLOE01000015.1"/>
</dbReference>
<reference evidence="2 3" key="1">
    <citation type="submission" date="2018-06" db="EMBL/GenBank/DDBJ databases">
        <title>Draft genome sequence of hyperthermophilic methanogen Methanothermobacter tenebrarum sp. MCM-B 1447.</title>
        <authorList>
            <person name="Pore S.D."/>
            <person name="Dagar S."/>
            <person name="Dhakephalkar P.K."/>
        </authorList>
    </citation>
    <scope>NUCLEOTIDE SEQUENCE [LARGE SCALE GENOMIC DNA]</scope>
    <source>
        <strain evidence="2 3">MCM B 1447</strain>
    </source>
</reference>
<sequence length="300" mass="34481">MIILVVLGLLDSFRRGRKNNLENYKKELDECHEYEAEVLIEMGIIYLEEGEMEKAREKFMDALENYKKAGDVEGEGYAHELIGDCYLSERNTEPAFEEYENALECYKKVKSSFEEDLLEKMKEAKMIKEAIQEPSETEDKKETTKIQEVPIQGEKPAKVSKEAVIKKIDHLILEIIGLVDKYSSYKDLSIEYLENASKSSKLIGDWESEGVLHLILGEILFRKGEYEQALEHSKEAYNIFNSKDKMGEGISLLLVGITSFILDRDANIYKIFNEAMTILGETSNKARRIAYDIIETLETL</sequence>
<dbReference type="SMART" id="SM00028">
    <property type="entry name" value="TPR"/>
    <property type="match status" value="3"/>
</dbReference>
<dbReference type="Pfam" id="PF13424">
    <property type="entry name" value="TPR_12"/>
    <property type="match status" value="1"/>
</dbReference>
<dbReference type="PROSITE" id="PS50005">
    <property type="entry name" value="TPR"/>
    <property type="match status" value="1"/>
</dbReference>
<evidence type="ECO:0008006" key="4">
    <source>
        <dbReference type="Google" id="ProtNLM"/>
    </source>
</evidence>
<proteinExistence type="predicted"/>
<dbReference type="SUPFAM" id="SSF48452">
    <property type="entry name" value="TPR-like"/>
    <property type="match status" value="2"/>
</dbReference>
<dbReference type="Proteomes" id="UP000249782">
    <property type="component" value="Unassembled WGS sequence"/>
</dbReference>
<name>A0A328PFS5_9EURY</name>
<gene>
    <name evidence="2" type="ORF">DPC56_07935</name>
</gene>
<organism evidence="2 3">
    <name type="scientific">Methanothermobacter tenebrarum</name>
    <dbReference type="NCBI Taxonomy" id="680118"/>
    <lineage>
        <taxon>Archaea</taxon>
        <taxon>Methanobacteriati</taxon>
        <taxon>Methanobacteriota</taxon>
        <taxon>Methanomada group</taxon>
        <taxon>Methanobacteria</taxon>
        <taxon>Methanobacteriales</taxon>
        <taxon>Methanobacteriaceae</taxon>
        <taxon>Methanothermobacter</taxon>
    </lineage>
</organism>
<comment type="caution">
    <text evidence="2">The sequence shown here is derived from an EMBL/GenBank/DDBJ whole genome shotgun (WGS) entry which is preliminary data.</text>
</comment>
<keyword evidence="3" id="KW-1185">Reference proteome</keyword>
<dbReference type="InterPro" id="IPR011990">
    <property type="entry name" value="TPR-like_helical_dom_sf"/>
</dbReference>
<evidence type="ECO:0000313" key="2">
    <source>
        <dbReference type="EMBL" id="RAO78476.1"/>
    </source>
</evidence>